<gene>
    <name evidence="3" type="ORF">FE263_15510</name>
</gene>
<name>A0A5R9J5R8_9PROT</name>
<dbReference type="PANTHER" id="PTHR43648">
    <property type="entry name" value="ELECTRON TRANSFER FLAVOPROTEIN BETA SUBUNIT LYSINE METHYLTRANSFERASE"/>
    <property type="match status" value="1"/>
</dbReference>
<dbReference type="EMBL" id="VCDI01000005">
    <property type="protein sequence ID" value="TLU71857.1"/>
    <property type="molecule type" value="Genomic_DNA"/>
</dbReference>
<sequence length="222" mass="24025">MKRLQYRQSVDRNARFIADHTIVATAPLVPEIRLHLATEITPIWQASEDWLAEHDVEPPFWAFAWPGGQAIARHVLDNPSLVAGRRVLDFAAGGGIAAIACLMAGAASVEAAEIDRLAVAAILANAALNGVDLPAAVLDVVDAPVRWDLILCGDVCYEAPMTRHILPWLQRCAATAEVLVADPGRAYLPATGLQAVAHFDVPTSLELEDRIMRPTTLYRLLA</sequence>
<dbReference type="OrthoDB" id="9794615at2"/>
<dbReference type="AlphaFoldDB" id="A0A5R9J5R8"/>
<protein>
    <submittedName>
        <fullName evidence="3">Methyltransferase</fullName>
    </submittedName>
</protein>
<dbReference type="GO" id="GO:0032259">
    <property type="term" value="P:methylation"/>
    <property type="evidence" value="ECO:0007669"/>
    <property type="project" value="UniProtKB-KW"/>
</dbReference>
<evidence type="ECO:0000256" key="1">
    <source>
        <dbReference type="ARBA" id="ARBA00022603"/>
    </source>
</evidence>
<dbReference type="InterPro" id="IPR029063">
    <property type="entry name" value="SAM-dependent_MTases_sf"/>
</dbReference>
<keyword evidence="4" id="KW-1185">Reference proteome</keyword>
<dbReference type="Proteomes" id="UP000305654">
    <property type="component" value="Unassembled WGS sequence"/>
</dbReference>
<evidence type="ECO:0000313" key="4">
    <source>
        <dbReference type="Proteomes" id="UP000305654"/>
    </source>
</evidence>
<dbReference type="PANTHER" id="PTHR43648:SF1">
    <property type="entry name" value="ELECTRON TRANSFER FLAVOPROTEIN BETA SUBUNIT LYSINE METHYLTRANSFERASE"/>
    <property type="match status" value="1"/>
</dbReference>
<dbReference type="Pfam" id="PF06325">
    <property type="entry name" value="PrmA"/>
    <property type="match status" value="1"/>
</dbReference>
<reference evidence="3 4" key="1">
    <citation type="submission" date="2019-05" db="EMBL/GenBank/DDBJ databases">
        <authorList>
            <person name="Pankratov T."/>
            <person name="Grouzdev D."/>
        </authorList>
    </citation>
    <scope>NUCLEOTIDE SEQUENCE [LARGE SCALE GENOMIC DNA]</scope>
    <source>
        <strain evidence="3 4">KEBCLARHB70R</strain>
    </source>
</reference>
<evidence type="ECO:0000256" key="2">
    <source>
        <dbReference type="ARBA" id="ARBA00022679"/>
    </source>
</evidence>
<dbReference type="SUPFAM" id="SSF53335">
    <property type="entry name" value="S-adenosyl-L-methionine-dependent methyltransferases"/>
    <property type="match status" value="1"/>
</dbReference>
<proteinExistence type="predicted"/>
<dbReference type="InterPro" id="IPR050078">
    <property type="entry name" value="Ribosomal_L11_MeTrfase_PrmA"/>
</dbReference>
<comment type="caution">
    <text evidence="3">The sequence shown here is derived from an EMBL/GenBank/DDBJ whole genome shotgun (WGS) entry which is preliminary data.</text>
</comment>
<dbReference type="GO" id="GO:0016279">
    <property type="term" value="F:protein-lysine N-methyltransferase activity"/>
    <property type="evidence" value="ECO:0007669"/>
    <property type="project" value="TreeGrafter"/>
</dbReference>
<organism evidence="3 4">
    <name type="scientific">Lichenicoccus roseus</name>
    <dbReference type="NCBI Taxonomy" id="2683649"/>
    <lineage>
        <taxon>Bacteria</taxon>
        <taxon>Pseudomonadati</taxon>
        <taxon>Pseudomonadota</taxon>
        <taxon>Alphaproteobacteria</taxon>
        <taxon>Acetobacterales</taxon>
        <taxon>Acetobacteraceae</taxon>
        <taxon>Lichenicoccus</taxon>
    </lineage>
</organism>
<accession>A0A5R9J5R8</accession>
<keyword evidence="1 3" id="KW-0489">Methyltransferase</keyword>
<dbReference type="Gene3D" id="3.40.50.150">
    <property type="entry name" value="Vaccinia Virus protein VP39"/>
    <property type="match status" value="1"/>
</dbReference>
<evidence type="ECO:0000313" key="3">
    <source>
        <dbReference type="EMBL" id="TLU71857.1"/>
    </source>
</evidence>
<dbReference type="RefSeq" id="WP_138326927.1">
    <property type="nucleotide sequence ID" value="NZ_VCDI01000005.1"/>
</dbReference>
<keyword evidence="2 3" id="KW-0808">Transferase</keyword>